<feature type="domain" description="PA" evidence="9">
    <location>
        <begin position="15"/>
        <end position="110"/>
    </location>
</feature>
<dbReference type="STRING" id="74649.A0A2P6Q7J4"/>
<dbReference type="Pfam" id="PF02225">
    <property type="entry name" value="PA"/>
    <property type="match status" value="1"/>
</dbReference>
<sequence>MLVFMDGLWWRRWVLGTVVYPEKGSTGCEAFEGDKPFRSQKSRPTIVVLDRGDSVWNAQEAGATAVLVADNVEEPLITMDSPEESTDADGYIEKIGIPSALIEKSFGDSLKNAVKNSEDIVVKLDWRESPDQRVEYEFWTNSNDVCGACCDEKMRSVKNFRGHTI</sequence>
<dbReference type="OMA" id="NNNDECG"/>
<keyword evidence="6" id="KW-0472">Membrane</keyword>
<accession>A0A2P6Q7J4</accession>
<evidence type="ECO:0000256" key="8">
    <source>
        <dbReference type="SAM" id="SignalP"/>
    </source>
</evidence>
<evidence type="ECO:0000256" key="1">
    <source>
        <dbReference type="ARBA" id="ARBA00004308"/>
    </source>
</evidence>
<feature type="chain" id="PRO_5015154574" evidence="8">
    <location>
        <begin position="17"/>
        <end position="165"/>
    </location>
</feature>
<evidence type="ECO:0000256" key="2">
    <source>
        <dbReference type="ARBA" id="ARBA00022692"/>
    </source>
</evidence>
<evidence type="ECO:0000259" key="9">
    <source>
        <dbReference type="Pfam" id="PF02225"/>
    </source>
</evidence>
<proteinExistence type="predicted"/>
<evidence type="ECO:0000256" key="6">
    <source>
        <dbReference type="ARBA" id="ARBA00023136"/>
    </source>
</evidence>
<protein>
    <submittedName>
        <fullName evidence="11">Putative PA domain-containing protein</fullName>
    </submittedName>
</protein>
<evidence type="ECO:0000313" key="12">
    <source>
        <dbReference type="Proteomes" id="UP000238479"/>
    </source>
</evidence>
<keyword evidence="12" id="KW-1185">Reference proteome</keyword>
<comment type="caution">
    <text evidence="11">The sequence shown here is derived from an EMBL/GenBank/DDBJ whole genome shotgun (WGS) entry which is preliminary data.</text>
</comment>
<evidence type="ECO:0000313" key="11">
    <source>
        <dbReference type="EMBL" id="PRQ30155.1"/>
    </source>
</evidence>
<reference evidence="11 12" key="1">
    <citation type="journal article" date="2018" name="Nat. Genet.">
        <title>The Rosa genome provides new insights in the design of modern roses.</title>
        <authorList>
            <person name="Bendahmane M."/>
        </authorList>
    </citation>
    <scope>NUCLEOTIDE SEQUENCE [LARGE SCALE GENOMIC DNA]</scope>
    <source>
        <strain evidence="12">cv. Old Blush</strain>
    </source>
</reference>
<feature type="signal peptide" evidence="8">
    <location>
        <begin position="1"/>
        <end position="16"/>
    </location>
</feature>
<dbReference type="InterPro" id="IPR003137">
    <property type="entry name" value="PA_domain"/>
</dbReference>
<evidence type="ECO:0000256" key="5">
    <source>
        <dbReference type="ARBA" id="ARBA00022989"/>
    </source>
</evidence>
<dbReference type="EMBL" id="PDCK01000043">
    <property type="protein sequence ID" value="PRQ30155.1"/>
    <property type="molecule type" value="Genomic_DNA"/>
</dbReference>
<keyword evidence="3 8" id="KW-0732">Signal</keyword>
<organism evidence="11 12">
    <name type="scientific">Rosa chinensis</name>
    <name type="common">China rose</name>
    <dbReference type="NCBI Taxonomy" id="74649"/>
    <lineage>
        <taxon>Eukaryota</taxon>
        <taxon>Viridiplantae</taxon>
        <taxon>Streptophyta</taxon>
        <taxon>Embryophyta</taxon>
        <taxon>Tracheophyta</taxon>
        <taxon>Spermatophyta</taxon>
        <taxon>Magnoliopsida</taxon>
        <taxon>eudicotyledons</taxon>
        <taxon>Gunneridae</taxon>
        <taxon>Pentapetalae</taxon>
        <taxon>rosids</taxon>
        <taxon>fabids</taxon>
        <taxon>Rosales</taxon>
        <taxon>Rosaceae</taxon>
        <taxon>Rosoideae</taxon>
        <taxon>Rosoideae incertae sedis</taxon>
        <taxon>Rosa</taxon>
    </lineage>
</organism>
<dbReference type="PANTHER" id="PTHR22702">
    <property type="entry name" value="PROTEASE-ASSOCIATED DOMAIN-CONTAINING PROTEIN"/>
    <property type="match status" value="1"/>
</dbReference>
<gene>
    <name evidence="11" type="ORF">RchiOBHm_Chr5g0021501</name>
</gene>
<keyword evidence="5" id="KW-1133">Transmembrane helix</keyword>
<dbReference type="PANTHER" id="PTHR22702:SF4">
    <property type="entry name" value="VACUOLAR-SORTING RECEPTOR 6-LIKE"/>
    <property type="match status" value="1"/>
</dbReference>
<keyword evidence="7" id="KW-0325">Glycoprotein</keyword>
<name>A0A2P6Q7J4_ROSCH</name>
<evidence type="ECO:0000256" key="3">
    <source>
        <dbReference type="ARBA" id="ARBA00022729"/>
    </source>
</evidence>
<evidence type="ECO:0000256" key="7">
    <source>
        <dbReference type="ARBA" id="ARBA00023180"/>
    </source>
</evidence>
<dbReference type="GO" id="GO:0012505">
    <property type="term" value="C:endomembrane system"/>
    <property type="evidence" value="ECO:0007669"/>
    <property type="project" value="UniProtKB-SubCell"/>
</dbReference>
<dbReference type="Proteomes" id="UP000238479">
    <property type="component" value="Chromosome 5"/>
</dbReference>
<dbReference type="AlphaFoldDB" id="A0A2P6Q7J4"/>
<dbReference type="Pfam" id="PF25011">
    <property type="entry name" value="VSR_TRX"/>
    <property type="match status" value="1"/>
</dbReference>
<evidence type="ECO:0000259" key="10">
    <source>
        <dbReference type="Pfam" id="PF25011"/>
    </source>
</evidence>
<comment type="subcellular location">
    <subcellularLocation>
        <location evidence="1">Endomembrane system</location>
    </subcellularLocation>
</comment>
<dbReference type="InterPro" id="IPR056858">
    <property type="entry name" value="VSR_TRX"/>
</dbReference>
<feature type="domain" description="Vacuolar sorting receptor thioredoxin-like" evidence="10">
    <location>
        <begin position="134"/>
        <end position="163"/>
    </location>
</feature>
<keyword evidence="2" id="KW-0812">Transmembrane</keyword>
<dbReference type="Gramene" id="PRQ30155">
    <property type="protein sequence ID" value="PRQ30155"/>
    <property type="gene ID" value="RchiOBHm_Chr5g0021501"/>
</dbReference>
<keyword evidence="4" id="KW-0677">Repeat</keyword>
<evidence type="ECO:0000256" key="4">
    <source>
        <dbReference type="ARBA" id="ARBA00022737"/>
    </source>
</evidence>
<dbReference type="Gene3D" id="3.50.30.30">
    <property type="match status" value="1"/>
</dbReference>